<name>A0A8H3G5A2_9LECA</name>
<accession>A0A8H3G5A2</accession>
<feature type="region of interest" description="Disordered" evidence="1">
    <location>
        <begin position="1027"/>
        <end position="1057"/>
    </location>
</feature>
<evidence type="ECO:0000256" key="1">
    <source>
        <dbReference type="SAM" id="MobiDB-lite"/>
    </source>
</evidence>
<protein>
    <submittedName>
        <fullName evidence="2">Uncharacterized protein</fullName>
    </submittedName>
</protein>
<proteinExistence type="predicted"/>
<gene>
    <name evidence="2" type="ORF">HETSPECPRED_010337</name>
</gene>
<reference evidence="2" key="1">
    <citation type="submission" date="2021-03" db="EMBL/GenBank/DDBJ databases">
        <authorList>
            <person name="Tagirdzhanova G."/>
        </authorList>
    </citation>
    <scope>NUCLEOTIDE SEQUENCE</scope>
</reference>
<feature type="region of interest" description="Disordered" evidence="1">
    <location>
        <begin position="561"/>
        <end position="605"/>
    </location>
</feature>
<evidence type="ECO:0000313" key="3">
    <source>
        <dbReference type="Proteomes" id="UP000664521"/>
    </source>
</evidence>
<dbReference type="Proteomes" id="UP000664521">
    <property type="component" value="Unassembled WGS sequence"/>
</dbReference>
<evidence type="ECO:0000313" key="2">
    <source>
        <dbReference type="EMBL" id="CAF9936421.1"/>
    </source>
</evidence>
<dbReference type="AlphaFoldDB" id="A0A8H3G5A2"/>
<keyword evidence="3" id="KW-1185">Reference proteome</keyword>
<sequence length="1077" mass="119795">MATSQFAHGSFKSFQDDLDGLLTTKDSAQADEQQMYALLWLCPNVSSLIGVLLDKLEDSWDYGCAFILDEILALQAIYQDYLGYATSTGSALGDSALARTEDIIKIVRVLSLTNIAYRPDSHHVLLSRELQFKVLASSLNLLNLVRGVSSSDTLFDEVRDGLVRRLHENSRIRSAAVKDGEGLLLSLGQEDSYIRWALASLSEASYDHHSYMLLHQKIATIFFGDHQWNDIDLTGELAPFQISKASAERATCSVRSLYTLYHLASSAVSLSRYSLTLGNQDTRRITTDKSKQIAEHIVVKVELLLRNELARLRHDFGPQEAVTGNWEHDFTPRLGDINVAFDLLHIATYLGEEFGALKCFRTIGTLCNDYIEQLPGIQDLRPLTLKAMQVLLSVRLESSESPDLSSSGPIVLPSSSIVENFRSLSSPQLKHEVVKRHERDSLFSYQETMVSYKSVIKEDDEYSESLYTSQSPNSASSIVASPEPPLYSDIENPLGDCQDMPQVNDYRRSEVREEYEHEESPMNRTAYTNDLCHTNVSPLTRFESAINPYTIPDMIHELPAEPPARSRARPHPYRGLGSRSSSTLSNLDQIGARSPSLPNPPVTPLSPNLPSPLAIRPPWPKAISPKSSYSSIKLPGAHFQVQQVEVCSTRKVKFLNGRKRADYVSLSPDCTHAAFVFSDQIQICRNVSDWEGAGRLEAEVLLKLEKKAGKYITACVSDARLVAISDKQVRNLMLDGSQKAYILVNSNNLLRRADPNAKSYTFKALRNFDYYTIAVGQRLKASPSDRGQPRYYAVIQLYSSDLVAESTLMCQAAGDKEFPKQISFYNDGQAMLYSNNKTFGIWKREENGWTETALGNLEAKGPGAKGITSITPISPWSTSTTALSGELPSSSVCHPRFRYYVVTSTLSSIAEDTASYTSSTNCDTAKKLPVPWCEHLYRSAVSPDGRLVAFLTDLGRLRLASMLPCDGDPSSQMRNIPSSKIQAKKEPEANHAGRIGICHYPRGYIVNVIDRHGSIMHIRVIEAQQIPSFGNTPTNDPPKITNRKTSPGSITPNISELPDNTFPIRELAVSSRFVRYQ</sequence>
<dbReference type="OrthoDB" id="5430071at2759"/>
<organism evidence="2 3">
    <name type="scientific">Heterodermia speciosa</name>
    <dbReference type="NCBI Taxonomy" id="116794"/>
    <lineage>
        <taxon>Eukaryota</taxon>
        <taxon>Fungi</taxon>
        <taxon>Dikarya</taxon>
        <taxon>Ascomycota</taxon>
        <taxon>Pezizomycotina</taxon>
        <taxon>Lecanoromycetes</taxon>
        <taxon>OSLEUM clade</taxon>
        <taxon>Lecanoromycetidae</taxon>
        <taxon>Caliciales</taxon>
        <taxon>Physciaceae</taxon>
        <taxon>Heterodermia</taxon>
    </lineage>
</organism>
<feature type="compositionally biased region" description="Polar residues" evidence="1">
    <location>
        <begin position="1043"/>
        <end position="1054"/>
    </location>
</feature>
<feature type="compositionally biased region" description="Low complexity" evidence="1">
    <location>
        <begin position="574"/>
        <end position="585"/>
    </location>
</feature>
<dbReference type="EMBL" id="CAJPDS010000091">
    <property type="protein sequence ID" value="CAF9936421.1"/>
    <property type="molecule type" value="Genomic_DNA"/>
</dbReference>
<comment type="caution">
    <text evidence="2">The sequence shown here is derived from an EMBL/GenBank/DDBJ whole genome shotgun (WGS) entry which is preliminary data.</text>
</comment>